<feature type="compositionally biased region" description="Polar residues" evidence="1">
    <location>
        <begin position="29"/>
        <end position="51"/>
    </location>
</feature>
<comment type="caution">
    <text evidence="2">The sequence shown here is derived from an EMBL/GenBank/DDBJ whole genome shotgun (WGS) entry which is preliminary data.</text>
</comment>
<feature type="region of interest" description="Disordered" evidence="1">
    <location>
        <begin position="28"/>
        <end position="51"/>
    </location>
</feature>
<sequence length="51" mass="5868">MALRRHYWTFLACRAPSGPKKYAKFRRYQTPTPRDNRTSGSYMGNGANTGQ</sequence>
<dbReference type="EMBL" id="JAIWYP010000003">
    <property type="protein sequence ID" value="KAH3850002.1"/>
    <property type="molecule type" value="Genomic_DNA"/>
</dbReference>
<accession>A0A9D4L3L2</accession>
<dbReference type="AlphaFoldDB" id="A0A9D4L3L2"/>
<proteinExistence type="predicted"/>
<evidence type="ECO:0000313" key="3">
    <source>
        <dbReference type="Proteomes" id="UP000828390"/>
    </source>
</evidence>
<organism evidence="2 3">
    <name type="scientific">Dreissena polymorpha</name>
    <name type="common">Zebra mussel</name>
    <name type="synonym">Mytilus polymorpha</name>
    <dbReference type="NCBI Taxonomy" id="45954"/>
    <lineage>
        <taxon>Eukaryota</taxon>
        <taxon>Metazoa</taxon>
        <taxon>Spiralia</taxon>
        <taxon>Lophotrochozoa</taxon>
        <taxon>Mollusca</taxon>
        <taxon>Bivalvia</taxon>
        <taxon>Autobranchia</taxon>
        <taxon>Heteroconchia</taxon>
        <taxon>Euheterodonta</taxon>
        <taxon>Imparidentia</taxon>
        <taxon>Neoheterodontei</taxon>
        <taxon>Myida</taxon>
        <taxon>Dreissenoidea</taxon>
        <taxon>Dreissenidae</taxon>
        <taxon>Dreissena</taxon>
    </lineage>
</organism>
<reference evidence="2" key="2">
    <citation type="submission" date="2020-11" db="EMBL/GenBank/DDBJ databases">
        <authorList>
            <person name="McCartney M.A."/>
            <person name="Auch B."/>
            <person name="Kono T."/>
            <person name="Mallez S."/>
            <person name="Becker A."/>
            <person name="Gohl D.M."/>
            <person name="Silverstein K.A.T."/>
            <person name="Koren S."/>
            <person name="Bechman K.B."/>
            <person name="Herman A."/>
            <person name="Abrahante J.E."/>
            <person name="Garbe J."/>
        </authorList>
    </citation>
    <scope>NUCLEOTIDE SEQUENCE</scope>
    <source>
        <strain evidence="2">Duluth1</strain>
        <tissue evidence="2">Whole animal</tissue>
    </source>
</reference>
<reference evidence="2" key="1">
    <citation type="journal article" date="2019" name="bioRxiv">
        <title>The Genome of the Zebra Mussel, Dreissena polymorpha: A Resource for Invasive Species Research.</title>
        <authorList>
            <person name="McCartney M.A."/>
            <person name="Auch B."/>
            <person name="Kono T."/>
            <person name="Mallez S."/>
            <person name="Zhang Y."/>
            <person name="Obille A."/>
            <person name="Becker A."/>
            <person name="Abrahante J.E."/>
            <person name="Garbe J."/>
            <person name="Badalamenti J.P."/>
            <person name="Herman A."/>
            <person name="Mangelson H."/>
            <person name="Liachko I."/>
            <person name="Sullivan S."/>
            <person name="Sone E.D."/>
            <person name="Koren S."/>
            <person name="Silverstein K.A.T."/>
            <person name="Beckman K.B."/>
            <person name="Gohl D.M."/>
        </authorList>
    </citation>
    <scope>NUCLEOTIDE SEQUENCE</scope>
    <source>
        <strain evidence="2">Duluth1</strain>
        <tissue evidence="2">Whole animal</tissue>
    </source>
</reference>
<name>A0A9D4L3L2_DREPO</name>
<evidence type="ECO:0000313" key="2">
    <source>
        <dbReference type="EMBL" id="KAH3850002.1"/>
    </source>
</evidence>
<protein>
    <submittedName>
        <fullName evidence="2">Uncharacterized protein</fullName>
    </submittedName>
</protein>
<keyword evidence="3" id="KW-1185">Reference proteome</keyword>
<dbReference type="Proteomes" id="UP000828390">
    <property type="component" value="Unassembled WGS sequence"/>
</dbReference>
<gene>
    <name evidence="2" type="ORF">DPMN_092407</name>
</gene>
<evidence type="ECO:0000256" key="1">
    <source>
        <dbReference type="SAM" id="MobiDB-lite"/>
    </source>
</evidence>